<comment type="caution">
    <text evidence="1">The sequence shown here is derived from an EMBL/GenBank/DDBJ whole genome shotgun (WGS) entry which is preliminary data.</text>
</comment>
<accession>A0A6B1DXI7</accession>
<reference evidence="1" key="1">
    <citation type="submission" date="2019-09" db="EMBL/GenBank/DDBJ databases">
        <title>Characterisation of the sponge microbiome using genome-centric metagenomics.</title>
        <authorList>
            <person name="Engelberts J.P."/>
            <person name="Robbins S.J."/>
            <person name="De Goeij J.M."/>
            <person name="Aranda M."/>
            <person name="Bell S.C."/>
            <person name="Webster N.S."/>
        </authorList>
    </citation>
    <scope>NUCLEOTIDE SEQUENCE</scope>
    <source>
        <strain evidence="1">SB0662_bin_9</strain>
    </source>
</reference>
<name>A0A6B1DXI7_9CHLR</name>
<organism evidence="1">
    <name type="scientific">Caldilineaceae bacterium SB0662_bin_9</name>
    <dbReference type="NCBI Taxonomy" id="2605258"/>
    <lineage>
        <taxon>Bacteria</taxon>
        <taxon>Bacillati</taxon>
        <taxon>Chloroflexota</taxon>
        <taxon>Caldilineae</taxon>
        <taxon>Caldilineales</taxon>
        <taxon>Caldilineaceae</taxon>
    </lineage>
</organism>
<evidence type="ECO:0000313" key="1">
    <source>
        <dbReference type="EMBL" id="MYD91094.1"/>
    </source>
</evidence>
<sequence length="237" mass="26492">MTAMLEDKRTGLQVAFVDAVVESGRDSSVHQALQENLQVWYSSGATPLWLNTFRNRGDCRLVCLVENFTSFESLMLDQIRSVAGVRETRTAFSFSGSANLDLLLDLEMEVLPHTEACSAFLEVTVSPGQDRSVQERCAMLPADDPVRVVWSLNSYNGQADDLSLLLLGSPGADLAEFTMRHIRSMEGVVATEMDQIWDWTWMAQPDSVIALCEHFAAEHVLEDGFDDLDQFYADADW</sequence>
<proteinExistence type="predicted"/>
<dbReference type="AlphaFoldDB" id="A0A6B1DXI7"/>
<protein>
    <submittedName>
        <fullName evidence="1">Uncharacterized protein</fullName>
    </submittedName>
</protein>
<dbReference type="EMBL" id="VXPY01000086">
    <property type="protein sequence ID" value="MYD91094.1"/>
    <property type="molecule type" value="Genomic_DNA"/>
</dbReference>
<gene>
    <name evidence="1" type="ORF">F4Y08_12290</name>
</gene>